<evidence type="ECO:0000256" key="3">
    <source>
        <dbReference type="ARBA" id="ARBA00022691"/>
    </source>
</evidence>
<dbReference type="EC" id="2.3.1.184" evidence="6"/>
<evidence type="ECO:0000256" key="4">
    <source>
        <dbReference type="ARBA" id="ARBA00022929"/>
    </source>
</evidence>
<dbReference type="Gene3D" id="3.40.630.30">
    <property type="match status" value="1"/>
</dbReference>
<keyword evidence="2 6" id="KW-0808">Transferase</keyword>
<dbReference type="GO" id="GO:0007165">
    <property type="term" value="P:signal transduction"/>
    <property type="evidence" value="ECO:0007669"/>
    <property type="project" value="TreeGrafter"/>
</dbReference>
<accession>A0A936YS33</accession>
<dbReference type="EMBL" id="JAEQNC010000002">
    <property type="protein sequence ID" value="MBL0371355.1"/>
    <property type="molecule type" value="Genomic_DNA"/>
</dbReference>
<comment type="similarity">
    <text evidence="5 6">Belongs to the autoinducer synthase family.</text>
</comment>
<evidence type="ECO:0000256" key="6">
    <source>
        <dbReference type="RuleBase" id="RU361135"/>
    </source>
</evidence>
<dbReference type="GO" id="GO:0009372">
    <property type="term" value="P:quorum sensing"/>
    <property type="evidence" value="ECO:0007669"/>
    <property type="project" value="UniProtKB-UniRule"/>
</dbReference>
<evidence type="ECO:0000313" key="8">
    <source>
        <dbReference type="Proteomes" id="UP000633219"/>
    </source>
</evidence>
<evidence type="ECO:0000256" key="1">
    <source>
        <dbReference type="ARBA" id="ARBA00022654"/>
    </source>
</evidence>
<dbReference type="InterPro" id="IPR016181">
    <property type="entry name" value="Acyl_CoA_acyltransferase"/>
</dbReference>
<keyword evidence="4 5" id="KW-0071">Autoinducer synthesis</keyword>
<dbReference type="PROSITE" id="PS51187">
    <property type="entry name" value="AUTOINDUCER_SYNTH_2"/>
    <property type="match status" value="1"/>
</dbReference>
<dbReference type="PRINTS" id="PR01549">
    <property type="entry name" value="AUTOINDCRSYN"/>
</dbReference>
<dbReference type="GO" id="GO:0061579">
    <property type="term" value="F:N-acyl homoserine lactone synthase activity"/>
    <property type="evidence" value="ECO:0007669"/>
    <property type="project" value="UniProtKB-UniRule"/>
</dbReference>
<keyword evidence="1 5" id="KW-0673">Quorum sensing</keyword>
<sequence>MIQVITSQNVDDYPELMEQVWRFRHRQFVERLGWKELRSDDGRETDRFDTDDAVHLIATLDDKVIGYTRLLRTSGPHLLSDVYPEIMQGQAWPRSRDVYEWTRCISDDSAGKIGNVQASHMLITGVLEFCLLSSIKGLIVETHPKLVTWMLETGYQVETLNAPQIINGVPVVPVFIPATASALQRHHTMFGIRDSVLSIDDGLTNPVIGHGLLRHLPGLVAARANQPAFLPEVDFTAMRESAGNRSN</sequence>
<evidence type="ECO:0000256" key="5">
    <source>
        <dbReference type="PROSITE-ProRule" id="PRU00533"/>
    </source>
</evidence>
<comment type="caution">
    <text evidence="7">The sequence shown here is derived from an EMBL/GenBank/DDBJ whole genome shotgun (WGS) entry which is preliminary data.</text>
</comment>
<dbReference type="AlphaFoldDB" id="A0A936YS33"/>
<dbReference type="Pfam" id="PF00765">
    <property type="entry name" value="Autoind_synth"/>
    <property type="match status" value="1"/>
</dbReference>
<keyword evidence="8" id="KW-1185">Reference proteome</keyword>
<protein>
    <recommendedName>
        <fullName evidence="6">Acyl-homoserine-lactone synthase</fullName>
        <ecNumber evidence="6">2.3.1.184</ecNumber>
    </recommendedName>
    <alternativeName>
        <fullName evidence="6">Autoinducer synthesis protein</fullName>
    </alternativeName>
</protein>
<evidence type="ECO:0000313" key="7">
    <source>
        <dbReference type="EMBL" id="MBL0371355.1"/>
    </source>
</evidence>
<comment type="catalytic activity">
    <reaction evidence="6">
        <text>a fatty acyl-[ACP] + S-adenosyl-L-methionine = an N-acyl-L-homoserine lactone + S-methyl-5'-thioadenosine + holo-[ACP] + H(+)</text>
        <dbReference type="Rhea" id="RHEA:10096"/>
        <dbReference type="Rhea" id="RHEA-COMP:9685"/>
        <dbReference type="Rhea" id="RHEA-COMP:14125"/>
        <dbReference type="ChEBI" id="CHEBI:15378"/>
        <dbReference type="ChEBI" id="CHEBI:17509"/>
        <dbReference type="ChEBI" id="CHEBI:55474"/>
        <dbReference type="ChEBI" id="CHEBI:59789"/>
        <dbReference type="ChEBI" id="CHEBI:64479"/>
        <dbReference type="ChEBI" id="CHEBI:138651"/>
        <dbReference type="EC" id="2.3.1.184"/>
    </reaction>
</comment>
<organism evidence="7 8">
    <name type="scientific">Rhizobium setariae</name>
    <dbReference type="NCBI Taxonomy" id="2801340"/>
    <lineage>
        <taxon>Bacteria</taxon>
        <taxon>Pseudomonadati</taxon>
        <taxon>Pseudomonadota</taxon>
        <taxon>Alphaproteobacteria</taxon>
        <taxon>Hyphomicrobiales</taxon>
        <taxon>Rhizobiaceae</taxon>
        <taxon>Rhizobium/Agrobacterium group</taxon>
        <taxon>Rhizobium</taxon>
    </lineage>
</organism>
<keyword evidence="3 6" id="KW-0949">S-adenosyl-L-methionine</keyword>
<dbReference type="PANTHER" id="PTHR39322">
    <property type="entry name" value="ACYL-HOMOSERINE-LACTONE SYNTHASE"/>
    <property type="match status" value="1"/>
</dbReference>
<dbReference type="RefSeq" id="WP_201653929.1">
    <property type="nucleotide sequence ID" value="NZ_JAEQNC010000002.1"/>
</dbReference>
<dbReference type="PANTHER" id="PTHR39322:SF1">
    <property type="entry name" value="ISOVALERYL-HOMOSERINE LACTONE SYNTHASE"/>
    <property type="match status" value="1"/>
</dbReference>
<dbReference type="Proteomes" id="UP000633219">
    <property type="component" value="Unassembled WGS sequence"/>
</dbReference>
<proteinExistence type="inferred from homology"/>
<dbReference type="SUPFAM" id="SSF55729">
    <property type="entry name" value="Acyl-CoA N-acyltransferases (Nat)"/>
    <property type="match status" value="1"/>
</dbReference>
<dbReference type="InterPro" id="IPR001690">
    <property type="entry name" value="Autoind_synthase"/>
</dbReference>
<gene>
    <name evidence="7" type="ORF">JJB09_04885</name>
</gene>
<evidence type="ECO:0000256" key="2">
    <source>
        <dbReference type="ARBA" id="ARBA00022679"/>
    </source>
</evidence>
<reference evidence="7" key="1">
    <citation type="submission" date="2021-01" db="EMBL/GenBank/DDBJ databases">
        <title>Rhizobium sp. strain KVB221 16S ribosomal RNA gene Genome sequencing and assembly.</title>
        <authorList>
            <person name="Kang M."/>
        </authorList>
    </citation>
    <scope>NUCLEOTIDE SEQUENCE</scope>
    <source>
        <strain evidence="7">KVB221</strain>
    </source>
</reference>
<name>A0A936YS33_9HYPH</name>